<name>A0A3Q8RSK8_9FLAO</name>
<dbReference type="Pfam" id="PF12987">
    <property type="entry name" value="DUF3871"/>
    <property type="match status" value="1"/>
</dbReference>
<protein>
    <submittedName>
        <fullName evidence="1">DUF3871 family protein</fullName>
    </submittedName>
</protein>
<gene>
    <name evidence="1" type="ORF">D6T69_13315</name>
</gene>
<dbReference type="EMBL" id="CP032548">
    <property type="protein sequence ID" value="AZJ36447.1"/>
    <property type="molecule type" value="Genomic_DNA"/>
</dbReference>
<sequence>MELVLNNVNSQSNQIVPEKRDKSKFKNPFIEANTKEVTVQHLVNDTILPVFSKDNEVTISHAEFINTTIEALEQVFPIHQFNEPNVRVSHIVKGRIPSAIGKPVKELQEHEKTIYYERMAFCIEIPSIKQNINGNDLSLVVGGVRAFNNENLYSKKSYEKFKVFIGFVNAVCTNLCVATDGFKDDLKVLNTSDLQQGIINLFKAYNQEKHFGNMERLSKYYLSMEQVAHLIGKMKMYQYLNTSEKKHLFPLDFNDTQINTIAKNYFKDENFNVSPEGMINLWELYNLFTGAVKSTYIDTFLQRELRAYEFIQELANSLQNEQPNFFLH</sequence>
<keyword evidence="2" id="KW-1185">Reference proteome</keyword>
<proteinExistence type="predicted"/>
<dbReference type="InterPro" id="IPR024353">
    <property type="entry name" value="DUF3871"/>
</dbReference>
<evidence type="ECO:0000313" key="2">
    <source>
        <dbReference type="Proteomes" id="UP000274593"/>
    </source>
</evidence>
<dbReference type="RefSeq" id="WP_125068244.1">
    <property type="nucleotide sequence ID" value="NZ_CP032548.1"/>
</dbReference>
<organism evidence="1 2">
    <name type="scientific">Tenacibaculum singaporense</name>
    <dbReference type="NCBI Taxonomy" id="2358479"/>
    <lineage>
        <taxon>Bacteria</taxon>
        <taxon>Pseudomonadati</taxon>
        <taxon>Bacteroidota</taxon>
        <taxon>Flavobacteriia</taxon>
        <taxon>Flavobacteriales</taxon>
        <taxon>Flavobacteriaceae</taxon>
        <taxon>Tenacibaculum</taxon>
    </lineage>
</organism>
<accession>A0A3Q8RSK8</accession>
<dbReference type="KEGG" id="tsig:D6T69_13315"/>
<dbReference type="Proteomes" id="UP000274593">
    <property type="component" value="Chromosome"/>
</dbReference>
<dbReference type="AlphaFoldDB" id="A0A3Q8RSK8"/>
<evidence type="ECO:0000313" key="1">
    <source>
        <dbReference type="EMBL" id="AZJ36447.1"/>
    </source>
</evidence>
<reference evidence="1 2" key="1">
    <citation type="submission" date="2018-09" db="EMBL/GenBank/DDBJ databases">
        <title>Insights into the microbiota of Asian seabass (Lates calcarifer) with tenacibaculosis symptoms and description of sp. nov. Tenacibaculum singaporense.</title>
        <authorList>
            <person name="Miyake S."/>
            <person name="Soh M."/>
            <person name="Azman M.N."/>
            <person name="Ngoh S.Y."/>
            <person name="Orban L."/>
        </authorList>
    </citation>
    <scope>NUCLEOTIDE SEQUENCE [LARGE SCALE GENOMIC DNA]</scope>
    <source>
        <strain evidence="1 2">DSM 106434</strain>
    </source>
</reference>